<keyword evidence="1" id="KW-0812">Transmembrane</keyword>
<reference evidence="2 3" key="2">
    <citation type="journal article" date="2008" name="Int. J. Syst. Evol. Microbiol.">
        <title>Methanocella paludicola gen. nov., sp. nov., a methane-producing archaeon, the first isolate of the lineage 'Rice Cluster I', and proposal of the new archaeal order Methanocellales ord. nov.</title>
        <authorList>
            <person name="Sakai S."/>
            <person name="Imachi H."/>
            <person name="Hanada S."/>
            <person name="Ohashi A."/>
            <person name="Harada H."/>
            <person name="Kamagata Y."/>
        </authorList>
    </citation>
    <scope>NUCLEOTIDE SEQUENCE [LARGE SCALE GENOMIC DNA]</scope>
    <source>
        <strain evidence="3">DSM 17711 / JCM 13418 / NBRC 101707 / SANAE</strain>
    </source>
</reference>
<dbReference type="AlphaFoldDB" id="D1Z0Q8"/>
<feature type="transmembrane region" description="Helical" evidence="1">
    <location>
        <begin position="12"/>
        <end position="32"/>
    </location>
</feature>
<accession>D1Z0Q8</accession>
<reference evidence="2 3" key="1">
    <citation type="journal article" date="2007" name="Appl. Environ. Microbiol.">
        <title>Isolation of key methanogens for global methane emission from rice paddy fields: a novel isolate affiliated with the clone cluster rice cluster I.</title>
        <authorList>
            <person name="Sakai S."/>
            <person name="Imachi H."/>
            <person name="Sekiguchi Y."/>
            <person name="Ohashi A."/>
            <person name="Harada H."/>
            <person name="Kamagata Y."/>
        </authorList>
    </citation>
    <scope>NUCLEOTIDE SEQUENCE [LARGE SCALE GENOMIC DNA]</scope>
    <source>
        <strain evidence="3">DSM 17711 / JCM 13418 / NBRC 101707 / SANAE</strain>
    </source>
</reference>
<dbReference type="EMBL" id="AP011532">
    <property type="protein sequence ID" value="BAI62280.1"/>
    <property type="molecule type" value="Genomic_DNA"/>
</dbReference>
<name>D1Z0Q8_METPS</name>
<keyword evidence="3" id="KW-1185">Reference proteome</keyword>
<evidence type="ECO:0000313" key="3">
    <source>
        <dbReference type="Proteomes" id="UP000001882"/>
    </source>
</evidence>
<organism evidence="2 3">
    <name type="scientific">Methanocella paludicola (strain DSM 17711 / JCM 13418 / NBRC 101707 / SANAE)</name>
    <dbReference type="NCBI Taxonomy" id="304371"/>
    <lineage>
        <taxon>Archaea</taxon>
        <taxon>Methanobacteriati</taxon>
        <taxon>Methanobacteriota</taxon>
        <taxon>Stenosarchaea group</taxon>
        <taxon>Methanomicrobia</taxon>
        <taxon>Methanocellales</taxon>
        <taxon>Methanocellaceae</taxon>
        <taxon>Methanocella</taxon>
    </lineage>
</organism>
<feature type="transmembrane region" description="Helical" evidence="1">
    <location>
        <begin position="71"/>
        <end position="95"/>
    </location>
</feature>
<feature type="transmembrane region" description="Helical" evidence="1">
    <location>
        <begin position="107"/>
        <end position="127"/>
    </location>
</feature>
<dbReference type="InParanoid" id="D1Z0Q8"/>
<keyword evidence="1" id="KW-1133">Transmembrane helix</keyword>
<dbReference type="Proteomes" id="UP000001882">
    <property type="component" value="Chromosome"/>
</dbReference>
<protein>
    <submittedName>
        <fullName evidence="2">Uncharacterized protein</fullName>
    </submittedName>
</protein>
<sequence>MFLMINIGIAEVALIIICTLIFWGIAFLISYYKSPYAMSIHSAPLIYLPRTDDISRIYDNIKPDDHRSRAILCLITSSELTFTLLLALIACLLWINVKSVGQEVLNIYCFFLLIVAILNGVFTMVLIEKLVERGIIVSIEP</sequence>
<dbReference type="KEGG" id="mpd:MCP_2208"/>
<evidence type="ECO:0000256" key="1">
    <source>
        <dbReference type="SAM" id="Phobius"/>
    </source>
</evidence>
<gene>
    <name evidence="2" type="ordered locus">MCP_2208</name>
</gene>
<evidence type="ECO:0000313" key="2">
    <source>
        <dbReference type="EMBL" id="BAI62280.1"/>
    </source>
</evidence>
<dbReference type="STRING" id="304371.MCP_2208"/>
<proteinExistence type="predicted"/>
<reference evidence="3" key="3">
    <citation type="journal article" date="2011" name="PLoS ONE">
        <title>Genome sequence of a mesophilic hydrogenotrophic methanogen Methanocella paludicola, the first cultivated representative of the order Methanocellales.</title>
        <authorList>
            <person name="Sakai S."/>
            <person name="Takaki Y."/>
            <person name="Shimamura S."/>
            <person name="Sekine M."/>
            <person name="Tajima T."/>
            <person name="Kosugi H."/>
            <person name="Ichikawa N."/>
            <person name="Tasumi E."/>
            <person name="Hiraki A.T."/>
            <person name="Shimizu A."/>
            <person name="Kato Y."/>
            <person name="Nishiko R."/>
            <person name="Mori K."/>
            <person name="Fujita N."/>
            <person name="Imachi H."/>
            <person name="Takai K."/>
        </authorList>
    </citation>
    <scope>NUCLEOTIDE SEQUENCE [LARGE SCALE GENOMIC DNA]</scope>
    <source>
        <strain evidence="3">DSM 17711 / JCM 13418 / NBRC 101707 / SANAE</strain>
    </source>
</reference>
<keyword evidence="1" id="KW-0472">Membrane</keyword>